<keyword evidence="4" id="KW-1185">Reference proteome</keyword>
<name>A0ABR1FSQ3_AURAN</name>
<dbReference type="PANTHER" id="PTHR21727">
    <property type="entry name" value="PHOSPHORYLATED CTD INTERACTING FACTOR 1"/>
    <property type="match status" value="1"/>
</dbReference>
<feature type="region of interest" description="Disordered" evidence="1">
    <location>
        <begin position="147"/>
        <end position="181"/>
    </location>
</feature>
<dbReference type="InterPro" id="IPR039881">
    <property type="entry name" value="PCIF1-like"/>
</dbReference>
<dbReference type="PANTHER" id="PTHR21727:SF0">
    <property type="entry name" value="MRNA (2'-O-METHYLADENOSINE-N(6)-)-METHYLTRANSFERASE"/>
    <property type="match status" value="1"/>
</dbReference>
<protein>
    <submittedName>
        <fullName evidence="3">mRNA (2'-O-methyladenosine-N(6)-)-methyltransferase</fullName>
    </submittedName>
</protein>
<accession>A0ABR1FSQ3</accession>
<evidence type="ECO:0000256" key="1">
    <source>
        <dbReference type="SAM" id="MobiDB-lite"/>
    </source>
</evidence>
<dbReference type="InterPro" id="IPR022035">
    <property type="entry name" value="PCIF1_WW"/>
</dbReference>
<sequence length="515" mass="55391">MPQAQRSSTHNIKMEIWNSTTRIERPTTEAHEAYDLCDAGAELARFNALKSLRSVFARLVTTHGGGGKAPPLAFERWLARSALARATAPDGDCDGERGARAAPLALLPAAPSVDGQLVADLARSFSRDAALAIAEAVSAQGRSAAARQAASYPGGQRARSGAPQTARPGREARGEARRRRRRLARARLRRRCPARARRGRGGRRPAAACEVSVARKRGGKVVVLSALDDAGDARKPYMTLNGAHFDKLVQLHGRHGRPGDGDVHARIFCLLARYEALRGAGFQCAVPGAAFDGLEAYLGPTVECFASPLNCRFERYYSAFPFLERPFGSLGSFFGDVAIDGGSFEANPPFVPEVMAFMVDRIAALLEAASGPLSFLVVVPDWGGGSSAAGACRRSRFLRARHTVRAADHVFADGAQHRVADRYRPSSWDTAVLLLQNDSGAATWPLDTPTLAATMRRSFTRAANDPKAPAKREDLQAWERRGPARGGKRTPAPPAGKPKKKKARNDDAAFFVEAP</sequence>
<dbReference type="Proteomes" id="UP001363151">
    <property type="component" value="Unassembled WGS sequence"/>
</dbReference>
<evidence type="ECO:0000259" key="2">
    <source>
        <dbReference type="Pfam" id="PF12237"/>
    </source>
</evidence>
<dbReference type="Pfam" id="PF12237">
    <property type="entry name" value="PCIF1_WW"/>
    <property type="match status" value="1"/>
</dbReference>
<evidence type="ECO:0000313" key="3">
    <source>
        <dbReference type="EMBL" id="KAK7237624.1"/>
    </source>
</evidence>
<gene>
    <name evidence="3" type="primary">PCIF1</name>
    <name evidence="3" type="ORF">SO694_00098019</name>
</gene>
<feature type="compositionally biased region" description="Basic and acidic residues" evidence="1">
    <location>
        <begin position="468"/>
        <end position="482"/>
    </location>
</feature>
<proteinExistence type="predicted"/>
<feature type="domain" description="PCIF1 WW" evidence="2">
    <location>
        <begin position="258"/>
        <end position="414"/>
    </location>
</feature>
<feature type="region of interest" description="Disordered" evidence="1">
    <location>
        <begin position="460"/>
        <end position="515"/>
    </location>
</feature>
<comment type="caution">
    <text evidence="3">The sequence shown here is derived from an EMBL/GenBank/DDBJ whole genome shotgun (WGS) entry which is preliminary data.</text>
</comment>
<evidence type="ECO:0000313" key="4">
    <source>
        <dbReference type="Proteomes" id="UP001363151"/>
    </source>
</evidence>
<organism evidence="3 4">
    <name type="scientific">Aureococcus anophagefferens</name>
    <name type="common">Harmful bloom alga</name>
    <dbReference type="NCBI Taxonomy" id="44056"/>
    <lineage>
        <taxon>Eukaryota</taxon>
        <taxon>Sar</taxon>
        <taxon>Stramenopiles</taxon>
        <taxon>Ochrophyta</taxon>
        <taxon>Pelagophyceae</taxon>
        <taxon>Pelagomonadales</taxon>
        <taxon>Pelagomonadaceae</taxon>
        <taxon>Aureococcus</taxon>
    </lineage>
</organism>
<dbReference type="EMBL" id="JBBJCI010000248">
    <property type="protein sequence ID" value="KAK7237624.1"/>
    <property type="molecule type" value="Genomic_DNA"/>
</dbReference>
<reference evidence="3 4" key="1">
    <citation type="submission" date="2024-03" db="EMBL/GenBank/DDBJ databases">
        <title>Aureococcus anophagefferens CCMP1851 and Kratosvirus quantuckense: Draft genome of a second virus-susceptible host strain in the model system.</title>
        <authorList>
            <person name="Chase E."/>
            <person name="Truchon A.R."/>
            <person name="Schepens W."/>
            <person name="Wilhelm S.W."/>
        </authorList>
    </citation>
    <scope>NUCLEOTIDE SEQUENCE [LARGE SCALE GENOMIC DNA]</scope>
    <source>
        <strain evidence="3 4">CCMP1851</strain>
    </source>
</reference>